<evidence type="ECO:0000313" key="2">
    <source>
        <dbReference type="Proteomes" id="UP001341840"/>
    </source>
</evidence>
<evidence type="ECO:0000313" key="1">
    <source>
        <dbReference type="EMBL" id="MED6107692.1"/>
    </source>
</evidence>
<organism evidence="1 2">
    <name type="scientific">Stylosanthes scabra</name>
    <dbReference type="NCBI Taxonomy" id="79078"/>
    <lineage>
        <taxon>Eukaryota</taxon>
        <taxon>Viridiplantae</taxon>
        <taxon>Streptophyta</taxon>
        <taxon>Embryophyta</taxon>
        <taxon>Tracheophyta</taxon>
        <taxon>Spermatophyta</taxon>
        <taxon>Magnoliopsida</taxon>
        <taxon>eudicotyledons</taxon>
        <taxon>Gunneridae</taxon>
        <taxon>Pentapetalae</taxon>
        <taxon>rosids</taxon>
        <taxon>fabids</taxon>
        <taxon>Fabales</taxon>
        <taxon>Fabaceae</taxon>
        <taxon>Papilionoideae</taxon>
        <taxon>50 kb inversion clade</taxon>
        <taxon>dalbergioids sensu lato</taxon>
        <taxon>Dalbergieae</taxon>
        <taxon>Pterocarpus clade</taxon>
        <taxon>Stylosanthes</taxon>
    </lineage>
</organism>
<sequence>MLCLCLQSSITLLISLTLRAPFTTLLLPPAVSPAPAAAYVSNLNLTLTSPRWRWLLCVVTVLPLSSLPRARCLSLPAPCHLSRPVPHHPSSAVPTVAPVCAYELPRRVSPLIDLAISQCIFHNRSCNCGIKSLKLGFASAKLMVGGIVLFGASK</sequence>
<evidence type="ECO:0008006" key="3">
    <source>
        <dbReference type="Google" id="ProtNLM"/>
    </source>
</evidence>
<dbReference type="EMBL" id="JASCZI010000047">
    <property type="protein sequence ID" value="MED6107692.1"/>
    <property type="molecule type" value="Genomic_DNA"/>
</dbReference>
<keyword evidence="2" id="KW-1185">Reference proteome</keyword>
<gene>
    <name evidence="1" type="ORF">PIB30_016524</name>
</gene>
<name>A0ABU6Q762_9FABA</name>
<accession>A0ABU6Q762</accession>
<proteinExistence type="predicted"/>
<dbReference type="Proteomes" id="UP001341840">
    <property type="component" value="Unassembled WGS sequence"/>
</dbReference>
<comment type="caution">
    <text evidence="1">The sequence shown here is derived from an EMBL/GenBank/DDBJ whole genome shotgun (WGS) entry which is preliminary data.</text>
</comment>
<protein>
    <recommendedName>
        <fullName evidence="3">Secreted protein</fullName>
    </recommendedName>
</protein>
<reference evidence="1 2" key="1">
    <citation type="journal article" date="2023" name="Plants (Basel)">
        <title>Bridging the Gap: Combining Genomics and Transcriptomics Approaches to Understand Stylosanthes scabra, an Orphan Legume from the Brazilian Caatinga.</title>
        <authorList>
            <person name="Ferreira-Neto J.R.C."/>
            <person name="da Silva M.D."/>
            <person name="Binneck E."/>
            <person name="de Melo N.F."/>
            <person name="da Silva R.H."/>
            <person name="de Melo A.L.T.M."/>
            <person name="Pandolfi V."/>
            <person name="Bustamante F.O."/>
            <person name="Brasileiro-Vidal A.C."/>
            <person name="Benko-Iseppon A.M."/>
        </authorList>
    </citation>
    <scope>NUCLEOTIDE SEQUENCE [LARGE SCALE GENOMIC DNA]</scope>
    <source>
        <tissue evidence="1">Leaves</tissue>
    </source>
</reference>